<protein>
    <submittedName>
        <fullName evidence="1">Uncharacterized protein</fullName>
    </submittedName>
</protein>
<sequence length="38" mass="4586">MKIINVGIKFLNKITFTKLKIHFIKILESKIYTLIFFK</sequence>
<comment type="caution">
    <text evidence="1">The sequence shown here is derived from an EMBL/GenBank/DDBJ whole genome shotgun (WGS) entry which is preliminary data.</text>
</comment>
<evidence type="ECO:0000313" key="1">
    <source>
        <dbReference type="EMBL" id="SOR63052.1"/>
    </source>
</evidence>
<proteinExistence type="predicted"/>
<gene>
    <name evidence="1" type="ORF">LMANV2_60073</name>
</gene>
<dbReference type="EMBL" id="OEJX01000056">
    <property type="protein sequence ID" value="SOR63052.1"/>
    <property type="molecule type" value="Genomic_DNA"/>
</dbReference>
<dbReference type="Proteomes" id="UP000234460">
    <property type="component" value="Chromosome LMANV2"/>
</dbReference>
<name>A0AAQ1NZX7_LEPIR</name>
<organism evidence="1 2">
    <name type="scientific">Leptospira interrogans serovar Manilae</name>
    <dbReference type="NCBI Taxonomy" id="214675"/>
    <lineage>
        <taxon>Bacteria</taxon>
        <taxon>Pseudomonadati</taxon>
        <taxon>Spirochaetota</taxon>
        <taxon>Spirochaetia</taxon>
        <taxon>Leptospirales</taxon>
        <taxon>Leptospiraceae</taxon>
        <taxon>Leptospira</taxon>
    </lineage>
</organism>
<dbReference type="AlphaFoldDB" id="A0AAQ1NZX7"/>
<reference evidence="1 2" key="1">
    <citation type="submission" date="2017-11" db="EMBL/GenBank/DDBJ databases">
        <authorList>
            <person name="Lechat P."/>
        </authorList>
    </citation>
    <scope>NUCLEOTIDE SEQUENCE [LARGE SCALE GENOMIC DNA]</scope>
    <source>
        <strain evidence="1">L495</strain>
    </source>
</reference>
<accession>A0AAQ1NZX7</accession>
<evidence type="ECO:0000313" key="2">
    <source>
        <dbReference type="Proteomes" id="UP000234460"/>
    </source>
</evidence>